<dbReference type="EMBL" id="BMFS01000007">
    <property type="protein sequence ID" value="GGH02247.1"/>
    <property type="molecule type" value="Genomic_DNA"/>
</dbReference>
<organism evidence="2 3">
    <name type="scientific">Glycocaulis albus</name>
    <dbReference type="NCBI Taxonomy" id="1382801"/>
    <lineage>
        <taxon>Bacteria</taxon>
        <taxon>Pseudomonadati</taxon>
        <taxon>Pseudomonadota</taxon>
        <taxon>Alphaproteobacteria</taxon>
        <taxon>Maricaulales</taxon>
        <taxon>Maricaulaceae</taxon>
        <taxon>Glycocaulis</taxon>
    </lineage>
</organism>
<evidence type="ECO:0000313" key="2">
    <source>
        <dbReference type="EMBL" id="GGH02247.1"/>
    </source>
</evidence>
<proteinExistence type="predicted"/>
<accession>A0ABQ1XTF7</accession>
<name>A0ABQ1XTF7_9PROT</name>
<gene>
    <name evidence="2" type="ORF">GCM10007420_18100</name>
</gene>
<dbReference type="Proteomes" id="UP000648722">
    <property type="component" value="Unassembled WGS sequence"/>
</dbReference>
<keyword evidence="3" id="KW-1185">Reference proteome</keyword>
<comment type="caution">
    <text evidence="2">The sequence shown here is derived from an EMBL/GenBank/DDBJ whole genome shotgun (WGS) entry which is preliminary data.</text>
</comment>
<evidence type="ECO:0000313" key="3">
    <source>
        <dbReference type="Proteomes" id="UP000648722"/>
    </source>
</evidence>
<evidence type="ECO:0000256" key="1">
    <source>
        <dbReference type="SAM" id="MobiDB-lite"/>
    </source>
</evidence>
<reference evidence="3" key="1">
    <citation type="journal article" date="2019" name="Int. J. Syst. Evol. Microbiol.">
        <title>The Global Catalogue of Microorganisms (GCM) 10K type strain sequencing project: providing services to taxonomists for standard genome sequencing and annotation.</title>
        <authorList>
            <consortium name="The Broad Institute Genomics Platform"/>
            <consortium name="The Broad Institute Genome Sequencing Center for Infectious Disease"/>
            <person name="Wu L."/>
            <person name="Ma J."/>
        </authorList>
    </citation>
    <scope>NUCLEOTIDE SEQUENCE [LARGE SCALE GENOMIC DNA]</scope>
    <source>
        <strain evidence="3">CGMCC 1.12766</strain>
    </source>
</reference>
<sequence>MGHVYRYHSACSVEAALTAIESAVEGRSSADRMDNFTSELRSFQDRLQQLESSEEEPGNPGSDEDRPTTE</sequence>
<feature type="region of interest" description="Disordered" evidence="1">
    <location>
        <begin position="46"/>
        <end position="70"/>
    </location>
</feature>
<protein>
    <submittedName>
        <fullName evidence="2">Uncharacterized protein</fullName>
    </submittedName>
</protein>